<dbReference type="SMART" id="SM01043">
    <property type="entry name" value="BTAD"/>
    <property type="match status" value="1"/>
</dbReference>
<dbReference type="EMBL" id="BOOW01000036">
    <property type="protein sequence ID" value="GII95474.1"/>
    <property type="molecule type" value="Genomic_DNA"/>
</dbReference>
<evidence type="ECO:0000256" key="2">
    <source>
        <dbReference type="ARBA" id="ARBA00023163"/>
    </source>
</evidence>
<organism evidence="5 6">
    <name type="scientific">Sinosporangium siamense</name>
    <dbReference type="NCBI Taxonomy" id="1367973"/>
    <lineage>
        <taxon>Bacteria</taxon>
        <taxon>Bacillati</taxon>
        <taxon>Actinomycetota</taxon>
        <taxon>Actinomycetes</taxon>
        <taxon>Streptosporangiales</taxon>
        <taxon>Streptosporangiaceae</taxon>
        <taxon>Sinosporangium</taxon>
    </lineage>
</organism>
<dbReference type="Pfam" id="PF03704">
    <property type="entry name" value="BTAD"/>
    <property type="match status" value="1"/>
</dbReference>
<feature type="domain" description="Bacterial transcriptional activator" evidence="4">
    <location>
        <begin position="95"/>
        <end position="263"/>
    </location>
</feature>
<comment type="caution">
    <text evidence="5">The sequence shown here is derived from an EMBL/GenBank/DDBJ whole genome shotgun (WGS) entry which is preliminary data.</text>
</comment>
<sequence>MEFHLFGPVRASDGQQAIKLGQPAHRVFLTAMLWTPGRKVGREELIRARWEPEERPRHASDTLTSYLGDLRRTLGHDLLPRCSGGYLVRVARDRVDLHRFLDKIKAAHTLGRTNGSPTGPPADATPSDRQRAMWRAAELFKSALEIWSFDSDPLNGPEPFADLSGSWIEGRRTELLRKRHAAVVDWLNVELAIGRHREHLNDLITLAERTPESAEIIKLLAIAHYRCGNVDDALRVLGELIKAQSQKGLDPLPWLFRLQSRIAAQDDALAAPPFARPEPPAEGRTEPRAEPRVKPLPRDGVAAAPAFRAAAPSPAFRTTAGRAIALIAGARRHGSTAEASRRGRELTDLVRARIAEDEEARRALTEANGSPRAWRLLETVIATHMSRDAGFELAVARLLDATSVPSVPPVPSRKERQMTFNTALIKAPVFNESVTVSGDFTLS</sequence>
<dbReference type="InterPro" id="IPR005158">
    <property type="entry name" value="BTAD"/>
</dbReference>
<dbReference type="InterPro" id="IPR016032">
    <property type="entry name" value="Sig_transdc_resp-reg_C-effctor"/>
</dbReference>
<reference evidence="5" key="1">
    <citation type="submission" date="2021-01" db="EMBL/GenBank/DDBJ databases">
        <title>Whole genome shotgun sequence of Sinosporangium siamense NBRC 109515.</title>
        <authorList>
            <person name="Komaki H."/>
            <person name="Tamura T."/>
        </authorList>
    </citation>
    <scope>NUCLEOTIDE SEQUENCE</scope>
    <source>
        <strain evidence="5">NBRC 109515</strain>
    </source>
</reference>
<evidence type="ECO:0000259" key="4">
    <source>
        <dbReference type="SMART" id="SM01043"/>
    </source>
</evidence>
<dbReference type="PANTHER" id="PTHR35807">
    <property type="entry name" value="TRANSCRIPTIONAL REGULATOR REDD-RELATED"/>
    <property type="match status" value="1"/>
</dbReference>
<dbReference type="InterPro" id="IPR051677">
    <property type="entry name" value="AfsR-DnrI-RedD_regulator"/>
</dbReference>
<evidence type="ECO:0000313" key="5">
    <source>
        <dbReference type="EMBL" id="GII95474.1"/>
    </source>
</evidence>
<dbReference type="GO" id="GO:0003677">
    <property type="term" value="F:DNA binding"/>
    <property type="evidence" value="ECO:0007669"/>
    <property type="project" value="InterPro"/>
</dbReference>
<dbReference type="InterPro" id="IPR036388">
    <property type="entry name" value="WH-like_DNA-bd_sf"/>
</dbReference>
<feature type="region of interest" description="Disordered" evidence="3">
    <location>
        <begin position="270"/>
        <end position="298"/>
    </location>
</feature>
<dbReference type="GO" id="GO:0006355">
    <property type="term" value="P:regulation of DNA-templated transcription"/>
    <property type="evidence" value="ECO:0007669"/>
    <property type="project" value="InterPro"/>
</dbReference>
<dbReference type="RefSeq" id="WP_204030535.1">
    <property type="nucleotide sequence ID" value="NZ_BOOW01000036.1"/>
</dbReference>
<evidence type="ECO:0000313" key="6">
    <source>
        <dbReference type="Proteomes" id="UP000606172"/>
    </source>
</evidence>
<keyword evidence="1" id="KW-0805">Transcription regulation</keyword>
<dbReference type="Gene3D" id="1.10.10.10">
    <property type="entry name" value="Winged helix-like DNA-binding domain superfamily/Winged helix DNA-binding domain"/>
    <property type="match status" value="1"/>
</dbReference>
<keyword evidence="6" id="KW-1185">Reference proteome</keyword>
<dbReference type="SUPFAM" id="SSF48452">
    <property type="entry name" value="TPR-like"/>
    <property type="match status" value="1"/>
</dbReference>
<accession>A0A919RN26</accession>
<dbReference type="Proteomes" id="UP000606172">
    <property type="component" value="Unassembled WGS sequence"/>
</dbReference>
<name>A0A919RN26_9ACTN</name>
<evidence type="ECO:0000256" key="1">
    <source>
        <dbReference type="ARBA" id="ARBA00023015"/>
    </source>
</evidence>
<feature type="compositionally biased region" description="Basic and acidic residues" evidence="3">
    <location>
        <begin position="279"/>
        <end position="297"/>
    </location>
</feature>
<proteinExistence type="predicted"/>
<dbReference type="AlphaFoldDB" id="A0A919RN26"/>
<dbReference type="InterPro" id="IPR011990">
    <property type="entry name" value="TPR-like_helical_dom_sf"/>
</dbReference>
<dbReference type="PANTHER" id="PTHR35807:SF1">
    <property type="entry name" value="TRANSCRIPTIONAL REGULATOR REDD"/>
    <property type="match status" value="1"/>
</dbReference>
<dbReference type="Gene3D" id="1.25.40.10">
    <property type="entry name" value="Tetratricopeptide repeat domain"/>
    <property type="match status" value="1"/>
</dbReference>
<dbReference type="SUPFAM" id="SSF46894">
    <property type="entry name" value="C-terminal effector domain of the bipartite response regulators"/>
    <property type="match status" value="1"/>
</dbReference>
<keyword evidence="2" id="KW-0804">Transcription</keyword>
<protein>
    <recommendedName>
        <fullName evidence="4">Bacterial transcriptional activator domain-containing protein</fullName>
    </recommendedName>
</protein>
<evidence type="ECO:0000256" key="3">
    <source>
        <dbReference type="SAM" id="MobiDB-lite"/>
    </source>
</evidence>
<gene>
    <name evidence="5" type="ORF">Ssi02_57050</name>
</gene>